<dbReference type="GO" id="GO:0005634">
    <property type="term" value="C:nucleus"/>
    <property type="evidence" value="ECO:0007669"/>
    <property type="project" value="UniProtKB-SubCell"/>
</dbReference>
<evidence type="ECO:0000256" key="2">
    <source>
        <dbReference type="ARBA" id="ARBA00011233"/>
    </source>
</evidence>
<dbReference type="InterPro" id="IPR036390">
    <property type="entry name" value="WH_DNA-bd_sf"/>
</dbReference>
<reference evidence="12 13" key="1">
    <citation type="journal article" date="2019" name="Nat. Plants">
        <title>Genome sequencing of Musa balbisiana reveals subgenome evolution and function divergence in polyploid bananas.</title>
        <authorList>
            <person name="Yao X."/>
        </authorList>
    </citation>
    <scope>NUCLEOTIDE SEQUENCE [LARGE SCALE GENOMIC DNA]</scope>
    <source>
        <strain evidence="13">cv. DH-PKW</strain>
        <tissue evidence="12">Leaves</tissue>
    </source>
</reference>
<keyword evidence="3" id="KW-0597">Phosphoprotein</keyword>
<evidence type="ECO:0000256" key="6">
    <source>
        <dbReference type="ARBA" id="ARBA00023125"/>
    </source>
</evidence>
<feature type="region of interest" description="Disordered" evidence="10">
    <location>
        <begin position="146"/>
        <end position="178"/>
    </location>
</feature>
<keyword evidence="5" id="KW-0346">Stress response</keyword>
<evidence type="ECO:0000313" key="12">
    <source>
        <dbReference type="EMBL" id="THU63754.1"/>
    </source>
</evidence>
<comment type="subunit">
    <text evidence="2">Homotrimer.</text>
</comment>
<dbReference type="Proteomes" id="UP000317650">
    <property type="component" value="Chromosome 1"/>
</dbReference>
<evidence type="ECO:0000256" key="1">
    <source>
        <dbReference type="ARBA" id="ARBA00004123"/>
    </source>
</evidence>
<dbReference type="SUPFAM" id="SSF46785">
    <property type="entry name" value="Winged helix' DNA-binding domain"/>
    <property type="match status" value="1"/>
</dbReference>
<dbReference type="EMBL" id="PYDT01000004">
    <property type="protein sequence ID" value="THU63754.1"/>
    <property type="molecule type" value="Genomic_DNA"/>
</dbReference>
<name>A0A4S8JQ66_MUSBA</name>
<dbReference type="PANTHER" id="PTHR10015:SF169">
    <property type="entry name" value="HEAT STRESS TRANSCRIPTION FACTOR B-2B"/>
    <property type="match status" value="1"/>
</dbReference>
<protein>
    <recommendedName>
        <fullName evidence="11">HSF-type DNA-binding domain-containing protein</fullName>
    </recommendedName>
</protein>
<gene>
    <name evidence="12" type="ORF">C4D60_Mb01t19150</name>
</gene>
<feature type="compositionally biased region" description="Polar residues" evidence="10">
    <location>
        <begin position="146"/>
        <end position="169"/>
    </location>
</feature>
<dbReference type="FunFam" id="1.10.10.10:FF:000037">
    <property type="entry name" value="Heat stress transcription factor B-4"/>
    <property type="match status" value="1"/>
</dbReference>
<evidence type="ECO:0000256" key="8">
    <source>
        <dbReference type="ARBA" id="ARBA00023242"/>
    </source>
</evidence>
<dbReference type="AlphaFoldDB" id="A0A4S8JQ66"/>
<evidence type="ECO:0000313" key="13">
    <source>
        <dbReference type="Proteomes" id="UP000317650"/>
    </source>
</evidence>
<accession>A0A4S8JQ66</accession>
<evidence type="ECO:0000256" key="10">
    <source>
        <dbReference type="SAM" id="MobiDB-lite"/>
    </source>
</evidence>
<keyword evidence="4" id="KW-0805">Transcription regulation</keyword>
<keyword evidence="7" id="KW-0804">Transcription</keyword>
<dbReference type="Gene3D" id="1.10.10.10">
    <property type="entry name" value="Winged helix-like DNA-binding domain superfamily/Winged helix DNA-binding domain"/>
    <property type="match status" value="1"/>
</dbReference>
<feature type="domain" description="HSF-type DNA-binding" evidence="11">
    <location>
        <begin position="73"/>
        <end position="97"/>
    </location>
</feature>
<dbReference type="InterPro" id="IPR036388">
    <property type="entry name" value="WH-like_DNA-bd_sf"/>
</dbReference>
<feature type="region of interest" description="Disordered" evidence="10">
    <location>
        <begin position="1"/>
        <end position="31"/>
    </location>
</feature>
<comment type="similarity">
    <text evidence="9">Belongs to the HSF family.</text>
</comment>
<dbReference type="GO" id="GO:0003700">
    <property type="term" value="F:DNA-binding transcription factor activity"/>
    <property type="evidence" value="ECO:0007669"/>
    <property type="project" value="InterPro"/>
</dbReference>
<dbReference type="PROSITE" id="PS00434">
    <property type="entry name" value="HSF_DOMAIN"/>
    <property type="match status" value="1"/>
</dbReference>
<dbReference type="Pfam" id="PF00447">
    <property type="entry name" value="HSF_DNA-bind"/>
    <property type="match status" value="1"/>
</dbReference>
<feature type="compositionally biased region" description="Pro residues" evidence="10">
    <location>
        <begin position="295"/>
        <end position="304"/>
    </location>
</feature>
<comment type="caution">
    <text evidence="12">The sequence shown here is derived from an EMBL/GenBank/DDBJ whole genome shotgun (WGS) entry which is preliminary data.</text>
</comment>
<dbReference type="PRINTS" id="PR00056">
    <property type="entry name" value="HSFDOMAIN"/>
</dbReference>
<evidence type="ECO:0000256" key="5">
    <source>
        <dbReference type="ARBA" id="ARBA00023016"/>
    </source>
</evidence>
<evidence type="ECO:0000256" key="3">
    <source>
        <dbReference type="ARBA" id="ARBA00022553"/>
    </source>
</evidence>
<keyword evidence="13" id="KW-1185">Reference proteome</keyword>
<dbReference type="PANTHER" id="PTHR10015">
    <property type="entry name" value="HEAT SHOCK TRANSCRIPTION FACTOR"/>
    <property type="match status" value="1"/>
</dbReference>
<dbReference type="GO" id="GO:0006357">
    <property type="term" value="P:regulation of transcription by RNA polymerase II"/>
    <property type="evidence" value="ECO:0007669"/>
    <property type="project" value="TreeGrafter"/>
</dbReference>
<dbReference type="InterPro" id="IPR000232">
    <property type="entry name" value="HSF_DNA-bd"/>
</dbReference>
<evidence type="ECO:0000256" key="7">
    <source>
        <dbReference type="ARBA" id="ARBA00023163"/>
    </source>
</evidence>
<organism evidence="12 13">
    <name type="scientific">Musa balbisiana</name>
    <name type="common">Banana</name>
    <dbReference type="NCBI Taxonomy" id="52838"/>
    <lineage>
        <taxon>Eukaryota</taxon>
        <taxon>Viridiplantae</taxon>
        <taxon>Streptophyta</taxon>
        <taxon>Embryophyta</taxon>
        <taxon>Tracheophyta</taxon>
        <taxon>Spermatophyta</taxon>
        <taxon>Magnoliopsida</taxon>
        <taxon>Liliopsida</taxon>
        <taxon>Zingiberales</taxon>
        <taxon>Musaceae</taxon>
        <taxon>Musa</taxon>
    </lineage>
</organism>
<evidence type="ECO:0000259" key="11">
    <source>
        <dbReference type="PROSITE" id="PS00434"/>
    </source>
</evidence>
<evidence type="ECO:0000256" key="4">
    <source>
        <dbReference type="ARBA" id="ARBA00023015"/>
    </source>
</evidence>
<dbReference type="STRING" id="52838.A0A4S8JQ66"/>
<dbReference type="GO" id="GO:0000978">
    <property type="term" value="F:RNA polymerase II cis-regulatory region sequence-specific DNA binding"/>
    <property type="evidence" value="ECO:0007669"/>
    <property type="project" value="TreeGrafter"/>
</dbReference>
<dbReference type="SMART" id="SM00415">
    <property type="entry name" value="HSF"/>
    <property type="match status" value="1"/>
</dbReference>
<comment type="subcellular location">
    <subcellularLocation>
        <location evidence="1">Nucleus</location>
    </subcellularLocation>
</comment>
<keyword evidence="6" id="KW-0238">DNA-binding</keyword>
<sequence length="343" mass="37314">MGPPPLPPASEKADETTSAAAGHPEGQRSLPTPFLTKTYQLVDDPSVDDVVSWNEDGSTFVVWRPAEFARDLLSKYFKHNNFSSFVRQLNTYGFRKIVPDRWEFANDCFRRGEKRLLADIHRRKINPAAVAAAPIAVAVSPANSGEEQVISSNSSPGPQTPATTGSSGPTELREENERLRKENARLLRDLAQITNVCNQIAVLVSKYAADGGGGGGTTEVGAPPPVLELMPATRVEEQKEEDADTAPAVEEGVIKAEEWTSEPRTPAGPSSKLFGVSIVGKRVREEEMDQDPTPAVKPDPFDPGPDPKEATSQRSWVVYCPRPIRRSCNVSDWDAGQPDGSRT</sequence>
<feature type="region of interest" description="Disordered" evidence="10">
    <location>
        <begin position="260"/>
        <end position="316"/>
    </location>
</feature>
<proteinExistence type="inferred from homology"/>
<keyword evidence="8" id="KW-0539">Nucleus</keyword>
<evidence type="ECO:0000256" key="9">
    <source>
        <dbReference type="RuleBase" id="RU004020"/>
    </source>
</evidence>